<evidence type="ECO:0000256" key="6">
    <source>
        <dbReference type="ARBA" id="ARBA00023136"/>
    </source>
</evidence>
<evidence type="ECO:0000259" key="8">
    <source>
        <dbReference type="Pfam" id="PF09335"/>
    </source>
</evidence>
<proteinExistence type="inferred from homology"/>
<dbReference type="KEGG" id="fat:DVK85_04850"/>
<dbReference type="RefSeq" id="WP_114677352.1">
    <property type="nucleotide sequence ID" value="NZ_CP031188.1"/>
</dbReference>
<dbReference type="InterPro" id="IPR032818">
    <property type="entry name" value="DedA-like"/>
</dbReference>
<organism evidence="9 10">
    <name type="scientific">Flavobacterium arcticum</name>
    <dbReference type="NCBI Taxonomy" id="1784713"/>
    <lineage>
        <taxon>Bacteria</taxon>
        <taxon>Pseudomonadati</taxon>
        <taxon>Bacteroidota</taxon>
        <taxon>Flavobacteriia</taxon>
        <taxon>Flavobacteriales</taxon>
        <taxon>Flavobacteriaceae</taxon>
        <taxon>Flavobacterium</taxon>
    </lineage>
</organism>
<feature type="transmembrane region" description="Helical" evidence="7">
    <location>
        <begin position="133"/>
        <end position="154"/>
    </location>
</feature>
<evidence type="ECO:0000256" key="7">
    <source>
        <dbReference type="RuleBase" id="RU367016"/>
    </source>
</evidence>
<dbReference type="PANTHER" id="PTHR30353:SF0">
    <property type="entry name" value="TRANSMEMBRANE PROTEIN"/>
    <property type="match status" value="1"/>
</dbReference>
<feature type="transmembrane region" description="Helical" evidence="7">
    <location>
        <begin position="201"/>
        <end position="219"/>
    </location>
</feature>
<protein>
    <submittedName>
        <fullName evidence="9">DedA family protein</fullName>
    </submittedName>
</protein>
<comment type="similarity">
    <text evidence="2 7">Belongs to the DedA family.</text>
</comment>
<dbReference type="GO" id="GO:0005886">
    <property type="term" value="C:plasma membrane"/>
    <property type="evidence" value="ECO:0007669"/>
    <property type="project" value="UniProtKB-SubCell"/>
</dbReference>
<feature type="transmembrane region" description="Helical" evidence="7">
    <location>
        <begin position="14"/>
        <end position="35"/>
    </location>
</feature>
<name>A0A345HAI2_9FLAO</name>
<dbReference type="PANTHER" id="PTHR30353">
    <property type="entry name" value="INNER MEMBRANE PROTEIN DEDA-RELATED"/>
    <property type="match status" value="1"/>
</dbReference>
<accession>A0A345HAI2</accession>
<keyword evidence="10" id="KW-1185">Reference proteome</keyword>
<keyword evidence="5 7" id="KW-1133">Transmembrane helix</keyword>
<dbReference type="Pfam" id="PF09335">
    <property type="entry name" value="VTT_dom"/>
    <property type="match status" value="1"/>
</dbReference>
<evidence type="ECO:0000256" key="2">
    <source>
        <dbReference type="ARBA" id="ARBA00010792"/>
    </source>
</evidence>
<sequence length="246" mass="28061">MSDFDWMQLINPEFYIMLELGGVPVGIYVVLFIIFAETGLFAGFFLPGDSLLFLAGIYSTELMNTLIPIEGDFINVLLLSVLVAISGILGNTFGYWFGHKSGSYLYKKEDTFWFKKKYLIQSHEFFEKHGGRAIIFARFLPIIRTFAPIIAGVVKMEKKKFMFYNIISSFTWATTIIFAGHYLQELFKTTMGIDLKSHIEIIILIIVLITTVPLILNALKGNKVTEREAVEEAESKDDHDNDIFPR</sequence>
<evidence type="ECO:0000256" key="1">
    <source>
        <dbReference type="ARBA" id="ARBA00004651"/>
    </source>
</evidence>
<evidence type="ECO:0000313" key="9">
    <source>
        <dbReference type="EMBL" id="AXG73592.1"/>
    </source>
</evidence>
<dbReference type="AlphaFoldDB" id="A0A345HAI2"/>
<comment type="subcellular location">
    <subcellularLocation>
        <location evidence="1 7">Cell membrane</location>
        <topology evidence="1 7">Multi-pass membrane protein</topology>
    </subcellularLocation>
</comment>
<dbReference type="InterPro" id="IPR032816">
    <property type="entry name" value="VTT_dom"/>
</dbReference>
<dbReference type="Proteomes" id="UP000253951">
    <property type="component" value="Chromosome"/>
</dbReference>
<evidence type="ECO:0000313" key="10">
    <source>
        <dbReference type="Proteomes" id="UP000253951"/>
    </source>
</evidence>
<keyword evidence="6 7" id="KW-0472">Membrane</keyword>
<feature type="transmembrane region" description="Helical" evidence="7">
    <location>
        <begin position="161"/>
        <end position="181"/>
    </location>
</feature>
<evidence type="ECO:0000256" key="5">
    <source>
        <dbReference type="ARBA" id="ARBA00022989"/>
    </source>
</evidence>
<dbReference type="OrthoDB" id="9813426at2"/>
<keyword evidence="3 7" id="KW-1003">Cell membrane</keyword>
<feature type="transmembrane region" description="Helical" evidence="7">
    <location>
        <begin position="73"/>
        <end position="97"/>
    </location>
</feature>
<keyword evidence="4 7" id="KW-0812">Transmembrane</keyword>
<feature type="domain" description="VTT" evidence="8">
    <location>
        <begin position="71"/>
        <end position="181"/>
    </location>
</feature>
<feature type="transmembrane region" description="Helical" evidence="7">
    <location>
        <begin position="41"/>
        <end position="61"/>
    </location>
</feature>
<reference evidence="9 10" key="1">
    <citation type="submission" date="2018-07" db="EMBL/GenBank/DDBJ databases">
        <title>Complete genome sequence of Flavobacterium arcticum type strain SM1502T.</title>
        <authorList>
            <person name="Li Y."/>
            <person name="Li D.-D."/>
        </authorList>
    </citation>
    <scope>NUCLEOTIDE SEQUENCE [LARGE SCALE GENOMIC DNA]</scope>
    <source>
        <strain evidence="9 10">SM1502</strain>
    </source>
</reference>
<evidence type="ECO:0000256" key="3">
    <source>
        <dbReference type="ARBA" id="ARBA00022475"/>
    </source>
</evidence>
<evidence type="ECO:0000256" key="4">
    <source>
        <dbReference type="ARBA" id="ARBA00022692"/>
    </source>
</evidence>
<gene>
    <name evidence="9" type="ORF">DVK85_04850</name>
</gene>
<dbReference type="EMBL" id="CP031188">
    <property type="protein sequence ID" value="AXG73592.1"/>
    <property type="molecule type" value="Genomic_DNA"/>
</dbReference>